<keyword evidence="3" id="KW-1185">Reference proteome</keyword>
<dbReference type="Proteomes" id="UP001189429">
    <property type="component" value="Unassembled WGS sequence"/>
</dbReference>
<organism evidence="2 3">
    <name type="scientific">Prorocentrum cordatum</name>
    <dbReference type="NCBI Taxonomy" id="2364126"/>
    <lineage>
        <taxon>Eukaryota</taxon>
        <taxon>Sar</taxon>
        <taxon>Alveolata</taxon>
        <taxon>Dinophyceae</taxon>
        <taxon>Prorocentrales</taxon>
        <taxon>Prorocentraceae</taxon>
        <taxon>Prorocentrum</taxon>
    </lineage>
</organism>
<protein>
    <submittedName>
        <fullName evidence="2">Uncharacterized protein</fullName>
    </submittedName>
</protein>
<evidence type="ECO:0000256" key="1">
    <source>
        <dbReference type="SAM" id="MobiDB-lite"/>
    </source>
</evidence>
<evidence type="ECO:0000313" key="3">
    <source>
        <dbReference type="Proteomes" id="UP001189429"/>
    </source>
</evidence>
<proteinExistence type="predicted"/>
<evidence type="ECO:0000313" key="2">
    <source>
        <dbReference type="EMBL" id="CAK0904606.1"/>
    </source>
</evidence>
<comment type="caution">
    <text evidence="2">The sequence shown here is derived from an EMBL/GenBank/DDBJ whole genome shotgun (WGS) entry which is preliminary data.</text>
</comment>
<feature type="region of interest" description="Disordered" evidence="1">
    <location>
        <begin position="300"/>
        <end position="350"/>
    </location>
</feature>
<sequence length="350" mass="37247">MATCWYVSPTGTVPGGSPSLGFATLALRDTQGSHGAFKLVHLCRAPADFSLRLRTHARQGLVDSLSSLASSASLAQTCCQYWRCSRCTASSCCSFMHSRMVSKTWDRGSPLKLVPSSSIATAIFSAANDFFFAACARAASNRMERLGDLQGLDLLARLLGLVLCGVQLSLDVLELLLELHHLGVCLCLCFLCSTETAGGARAPPPAAGAGPGESSAGSRWPGSACQDAGEAPEEKEEGGAHEGNGGEREDDNEALASDAPSLMDGLRGVQEKLQDARGAMDLYKITRAEGAQMMDQLVRTPRRQDARRHRLGVGTLQREGAREGGGPPDETSLTRSSTQSCRTCTKPRWR</sequence>
<accession>A0ABN9Y0J2</accession>
<name>A0ABN9Y0J2_9DINO</name>
<feature type="compositionally biased region" description="Low complexity" evidence="1">
    <location>
        <begin position="331"/>
        <end position="344"/>
    </location>
</feature>
<reference evidence="2" key="1">
    <citation type="submission" date="2023-10" db="EMBL/GenBank/DDBJ databases">
        <authorList>
            <person name="Chen Y."/>
            <person name="Shah S."/>
            <person name="Dougan E. K."/>
            <person name="Thang M."/>
            <person name="Chan C."/>
        </authorList>
    </citation>
    <scope>NUCLEOTIDE SEQUENCE [LARGE SCALE GENOMIC DNA]</scope>
</reference>
<feature type="compositionally biased region" description="Basic and acidic residues" evidence="1">
    <location>
        <begin position="237"/>
        <end position="247"/>
    </location>
</feature>
<gene>
    <name evidence="2" type="ORF">PCOR1329_LOCUS80566</name>
</gene>
<dbReference type="EMBL" id="CAUYUJ010021426">
    <property type="protein sequence ID" value="CAK0904606.1"/>
    <property type="molecule type" value="Genomic_DNA"/>
</dbReference>
<feature type="region of interest" description="Disordered" evidence="1">
    <location>
        <begin position="200"/>
        <end position="253"/>
    </location>
</feature>